<dbReference type="Pfam" id="PF03221">
    <property type="entry name" value="HTH_Tnp_Tc5"/>
    <property type="match status" value="1"/>
</dbReference>
<dbReference type="GO" id="GO:0003677">
    <property type="term" value="F:DNA binding"/>
    <property type="evidence" value="ECO:0007669"/>
    <property type="project" value="UniProtKB-KW"/>
</dbReference>
<proteinExistence type="predicted"/>
<evidence type="ECO:0000313" key="6">
    <source>
        <dbReference type="Proteomes" id="UP001201812"/>
    </source>
</evidence>
<dbReference type="PANTHER" id="PTHR19303">
    <property type="entry name" value="TRANSPOSON"/>
    <property type="match status" value="1"/>
</dbReference>
<evidence type="ECO:0000256" key="3">
    <source>
        <dbReference type="SAM" id="MobiDB-lite"/>
    </source>
</evidence>
<comment type="caution">
    <text evidence="5">The sequence shown here is derived from an EMBL/GenBank/DDBJ whole genome shotgun (WGS) entry which is preliminary data.</text>
</comment>
<dbReference type="SUPFAM" id="SSF46689">
    <property type="entry name" value="Homeodomain-like"/>
    <property type="match status" value="1"/>
</dbReference>
<name>A0AAD4MRR9_9BILA</name>
<dbReference type="Proteomes" id="UP001201812">
    <property type="component" value="Unassembled WGS sequence"/>
</dbReference>
<feature type="compositionally biased region" description="Low complexity" evidence="3">
    <location>
        <begin position="55"/>
        <end position="65"/>
    </location>
</feature>
<dbReference type="GO" id="GO:0005634">
    <property type="term" value="C:nucleus"/>
    <property type="evidence" value="ECO:0007669"/>
    <property type="project" value="UniProtKB-SubCell"/>
</dbReference>
<feature type="region of interest" description="Disordered" evidence="3">
    <location>
        <begin position="44"/>
        <end position="65"/>
    </location>
</feature>
<protein>
    <submittedName>
        <fullName evidence="5">Tc5 transposase DNA-binding domain-containing protein</fullName>
    </submittedName>
</protein>
<keyword evidence="6" id="KW-1185">Reference proteome</keyword>
<dbReference type="SMART" id="SM00674">
    <property type="entry name" value="CENPB"/>
    <property type="match status" value="1"/>
</dbReference>
<evidence type="ECO:0000313" key="5">
    <source>
        <dbReference type="EMBL" id="KAI1704720.1"/>
    </source>
</evidence>
<evidence type="ECO:0000259" key="4">
    <source>
        <dbReference type="PROSITE" id="PS51253"/>
    </source>
</evidence>
<dbReference type="Gene3D" id="1.10.10.60">
    <property type="entry name" value="Homeodomain-like"/>
    <property type="match status" value="2"/>
</dbReference>
<dbReference type="AlphaFoldDB" id="A0AAD4MRR9"/>
<keyword evidence="2 5" id="KW-0238">DNA-binding</keyword>
<dbReference type="Pfam" id="PF09607">
    <property type="entry name" value="BrkDBD"/>
    <property type="match status" value="1"/>
</dbReference>
<dbReference type="InterPro" id="IPR006600">
    <property type="entry name" value="HTH_CenpB_DNA-bd_dom"/>
</dbReference>
<comment type="subcellular location">
    <subcellularLocation>
        <location evidence="1">Nucleus</location>
    </subcellularLocation>
</comment>
<sequence length="857" mass="96750">MLLENMSVDELKEVSVDKLKEVVSNTPPPILSNQEIEQDLETELSGDELDNTPTSSSKVYSGSGSADTSAICVYKNPLTSELCCAKIQNKGKKLLTHANRLAMDVNDKMHVLVASSRWAAINVDLDDKDMNRILRENAWKAIYEVCKSRGHKWTAENDWKWLSGTKWPAWKHQLNKKLLRYKKAGSEIRFNEFDHLIQDIITGKDFSDILQLPSKNQSRKKSPPPQPTGPPQLTVKMLLENMSVDELKEVSVDKLKEVVSNTPPPTKQQEIIKKRVRLPAMVCPVCNLRVGRNNGVQMDLRDPRLKLFLRADTDTSVNRRVYVCSTHFNPQDLSRHVITKITIDARKDAPICCNLPNDLQHAPPGLEAIPNILRSDIMSRDDAQGSVESAPKKRLCRVSDAPPQLTKMDETEEEDEPAIKRTAPLAINSQEFGTSIKEELLDDELDEMPTSRQNFSLCPALNRQVDRLNKGESEPNDTSVICFYENPITSELCCAKIPSNQKTLLTHANSHLKYGTWACRMCGQCFHTFDKDEAVDHMRTKHEDLPIKDAYKHLSDSEIESTKNILSRINECFPPHTVAAIFPELYTNGESSGVDMAGPADFQESAPMLHPFLNISFQTPIMDMLSEDLNNGKSRRSSKSYTIEQKLEVVEYAKKHSVYAASKHFQIDRKCVRDWRNNENQLAEYLSSCKDSTPQPKKRLPGGGRRLTYKTVDKRLANWVRDRMAKGLPVSCRIIQEEAETMLVGVAEEDQNFKASRGWLERFMARHNFRLPSARQVYISNVSTPVNYSPSTDVESSIYAKPSVKTSPNNPTLFDKLQAATQGNSFAHEKISLPTFKQNGLAGEKPFVANKAFCSSE</sequence>
<dbReference type="PANTHER" id="PTHR19303:SF16">
    <property type="entry name" value="JERKY PROTEIN HOMOLOG-LIKE"/>
    <property type="match status" value="1"/>
</dbReference>
<dbReference type="InterPro" id="IPR009057">
    <property type="entry name" value="Homeodomain-like_sf"/>
</dbReference>
<dbReference type="InterPro" id="IPR018586">
    <property type="entry name" value="Brinker_DNA-bd"/>
</dbReference>
<dbReference type="EMBL" id="JAKKPZ010000064">
    <property type="protein sequence ID" value="KAI1704720.1"/>
    <property type="molecule type" value="Genomic_DNA"/>
</dbReference>
<reference evidence="5" key="1">
    <citation type="submission" date="2022-01" db="EMBL/GenBank/DDBJ databases">
        <title>Genome Sequence Resource for Two Populations of Ditylenchus destructor, the Migratory Endoparasitic Phytonematode.</title>
        <authorList>
            <person name="Zhang H."/>
            <person name="Lin R."/>
            <person name="Xie B."/>
        </authorList>
    </citation>
    <scope>NUCLEOTIDE SEQUENCE</scope>
    <source>
        <strain evidence="5">BazhouSP</strain>
    </source>
</reference>
<gene>
    <name evidence="5" type="ORF">DdX_14076</name>
</gene>
<evidence type="ECO:0000256" key="1">
    <source>
        <dbReference type="ARBA" id="ARBA00004123"/>
    </source>
</evidence>
<feature type="domain" description="HTH CENPB-type" evidence="4">
    <location>
        <begin position="700"/>
        <end position="773"/>
    </location>
</feature>
<dbReference type="PROSITE" id="PS51253">
    <property type="entry name" value="HTH_CENPB"/>
    <property type="match status" value="1"/>
</dbReference>
<organism evidence="5 6">
    <name type="scientific">Ditylenchus destructor</name>
    <dbReference type="NCBI Taxonomy" id="166010"/>
    <lineage>
        <taxon>Eukaryota</taxon>
        <taxon>Metazoa</taxon>
        <taxon>Ecdysozoa</taxon>
        <taxon>Nematoda</taxon>
        <taxon>Chromadorea</taxon>
        <taxon>Rhabditida</taxon>
        <taxon>Tylenchina</taxon>
        <taxon>Tylenchomorpha</taxon>
        <taxon>Sphaerularioidea</taxon>
        <taxon>Anguinidae</taxon>
        <taxon>Anguininae</taxon>
        <taxon>Ditylenchus</taxon>
    </lineage>
</organism>
<dbReference type="InterPro" id="IPR050863">
    <property type="entry name" value="CenT-Element_Derived"/>
</dbReference>
<evidence type="ECO:0000256" key="2">
    <source>
        <dbReference type="ARBA" id="ARBA00023125"/>
    </source>
</evidence>
<accession>A0AAD4MRR9</accession>